<feature type="region of interest" description="Disordered" evidence="1">
    <location>
        <begin position="383"/>
        <end position="410"/>
    </location>
</feature>
<evidence type="ECO:0000313" key="2">
    <source>
        <dbReference type="EMBL" id="CEL07413.1"/>
    </source>
</evidence>
<dbReference type="AlphaFoldDB" id="A0A0U4ZC26"/>
<dbReference type="PANTHER" id="PTHR34776">
    <property type="entry name" value="F17F16.3 PROTEIN"/>
    <property type="match status" value="1"/>
</dbReference>
<feature type="compositionally biased region" description="Basic and acidic residues" evidence="1">
    <location>
        <begin position="390"/>
        <end position="410"/>
    </location>
</feature>
<gene>
    <name evidence="2" type="ORF">ASPCAL10570</name>
</gene>
<evidence type="ECO:0000256" key="1">
    <source>
        <dbReference type="SAM" id="MobiDB-lite"/>
    </source>
</evidence>
<keyword evidence="3" id="KW-1185">Reference proteome</keyword>
<dbReference type="Proteomes" id="UP000054771">
    <property type="component" value="Unassembled WGS sequence"/>
</dbReference>
<sequence>MATRTSTRHAAQKAKEAISAAPDTKRRGPVGTKRKGPTEKAPEPKREKKDIDKVSKEAETKEPEKTPEQKVEPEEKKEEKESQAEVKQQEKPTEEPQAGPKAQPEAELDEQPNATSKEPSQDKSEDKSEKRPDEKPKESETKQDTAADGTEGDLKTSQKREEIVPSNILEKGIIYFFYRGRVNTQEAHSMQDVARSFFVLRPTPLGAAVDPEQGALDTGAKCRLLMLPKKKYPRSGKEREMGFVEKSNVSVKELQESFIAGDTYETSTRGTREVPEAKPYAEGVYAITSTKRATHLVYHITLPEQLGEIQEDFGLSNRGSWLLQSKNPKFPGPPNARLPKEPEFPAHIQEKFKDYRWIPTEPELLEFPNAQFLMVGSATGDFGKAATAESGDKRPEEEQPEEELVKMEDENESRIEALGGDHAIYQDLGYHAKEKYSKLETTWQAGHEEGK</sequence>
<organism evidence="2 3">
    <name type="scientific">Aspergillus calidoustus</name>
    <dbReference type="NCBI Taxonomy" id="454130"/>
    <lineage>
        <taxon>Eukaryota</taxon>
        <taxon>Fungi</taxon>
        <taxon>Dikarya</taxon>
        <taxon>Ascomycota</taxon>
        <taxon>Pezizomycotina</taxon>
        <taxon>Eurotiomycetes</taxon>
        <taxon>Eurotiomycetidae</taxon>
        <taxon>Eurotiales</taxon>
        <taxon>Aspergillaceae</taxon>
        <taxon>Aspergillus</taxon>
        <taxon>Aspergillus subgen. Nidulantes</taxon>
    </lineage>
</organism>
<feature type="compositionally biased region" description="Basic and acidic residues" evidence="1">
    <location>
        <begin position="36"/>
        <end position="94"/>
    </location>
</feature>
<evidence type="ECO:0000313" key="3">
    <source>
        <dbReference type="Proteomes" id="UP000054771"/>
    </source>
</evidence>
<dbReference type="OrthoDB" id="1028014at2759"/>
<name>A0A0U4ZC26_ASPCI</name>
<dbReference type="EMBL" id="CDMC01000009">
    <property type="protein sequence ID" value="CEL07413.1"/>
    <property type="molecule type" value="Genomic_DNA"/>
</dbReference>
<evidence type="ECO:0008006" key="4">
    <source>
        <dbReference type="Google" id="ProtNLM"/>
    </source>
</evidence>
<accession>A0A0U4ZC26</accession>
<reference evidence="3" key="1">
    <citation type="journal article" date="2016" name="Genome Announc.">
        <title>Draft genome sequences of fungus Aspergillus calidoustus.</title>
        <authorList>
            <person name="Horn F."/>
            <person name="Linde J."/>
            <person name="Mattern D.J."/>
            <person name="Walther G."/>
            <person name="Guthke R."/>
            <person name="Scherlach K."/>
            <person name="Martin K."/>
            <person name="Brakhage A.A."/>
            <person name="Petzke L."/>
            <person name="Valiante V."/>
        </authorList>
    </citation>
    <scope>NUCLEOTIDE SEQUENCE [LARGE SCALE GENOMIC DNA]</scope>
    <source>
        <strain evidence="3">SF006504</strain>
    </source>
</reference>
<dbReference type="STRING" id="454130.A0A0U4ZC26"/>
<proteinExistence type="predicted"/>
<feature type="compositionally biased region" description="Basic and acidic residues" evidence="1">
    <location>
        <begin position="119"/>
        <end position="145"/>
    </location>
</feature>
<protein>
    <recommendedName>
        <fullName evidence="4">BTB domain transcription factor</fullName>
    </recommendedName>
</protein>
<dbReference type="PANTHER" id="PTHR34776:SF1">
    <property type="entry name" value="F17F16.3 PROTEIN"/>
    <property type="match status" value="1"/>
</dbReference>
<feature type="region of interest" description="Disordered" evidence="1">
    <location>
        <begin position="1"/>
        <end position="159"/>
    </location>
</feature>
<dbReference type="OMA" id="GSWIVQS"/>
<feature type="compositionally biased region" description="Basic residues" evidence="1">
    <location>
        <begin position="1"/>
        <end position="12"/>
    </location>
</feature>